<evidence type="ECO:0000313" key="4">
    <source>
        <dbReference type="EMBL" id="PIT49794.1"/>
    </source>
</evidence>
<dbReference type="EMBL" id="MEIP01000006">
    <property type="protein sequence ID" value="PIT49640.1"/>
    <property type="molecule type" value="Genomic_DNA"/>
</dbReference>
<sequence>MPALVTVLTSVLSSIVVRVFLALGIGIVSYSGLQLVLEKLKGWVFTSMSGMPQDMYNLALMAGLGVALGYIFGACTFVITYQLTSKLVFGMKK</sequence>
<keyword evidence="1" id="KW-0472">Membrane</keyword>
<dbReference type="RefSeq" id="WP_100138747.1">
    <property type="nucleotide sequence ID" value="NZ_MEIP01000005.1"/>
</dbReference>
<keyword evidence="1" id="KW-1133">Transmembrane helix</keyword>
<accession>A0A2N9XN89</accession>
<feature type="transmembrane region" description="Helical" evidence="1">
    <location>
        <begin position="15"/>
        <end position="37"/>
    </location>
</feature>
<protein>
    <recommendedName>
        <fullName evidence="6">DUF2523 domain-containing protein</fullName>
    </recommendedName>
</protein>
<proteinExistence type="predicted"/>
<evidence type="ECO:0000313" key="2">
    <source>
        <dbReference type="EMBL" id="PIT49564.1"/>
    </source>
</evidence>
<gene>
    <name evidence="4" type="ORF">BHC46_01315</name>
    <name evidence="3" type="ORF">BHC46_01330</name>
    <name evidence="2" type="ORF">BHC46_01370</name>
</gene>
<organism evidence="4 5">
    <name type="scientific">Snodgrassella alvi</name>
    <dbReference type="NCBI Taxonomy" id="1196083"/>
    <lineage>
        <taxon>Bacteria</taxon>
        <taxon>Pseudomonadati</taxon>
        <taxon>Pseudomonadota</taxon>
        <taxon>Betaproteobacteria</taxon>
        <taxon>Neisseriales</taxon>
        <taxon>Neisseriaceae</taxon>
        <taxon>Snodgrassella</taxon>
    </lineage>
</organism>
<evidence type="ECO:0000313" key="5">
    <source>
        <dbReference type="Proteomes" id="UP000229970"/>
    </source>
</evidence>
<reference evidence="4 5" key="1">
    <citation type="journal article" date="2017" name="MBio">
        <title>Type VI secretion-mediated competition in the bee gut microbiome.</title>
        <authorList>
            <person name="Steele M.I."/>
            <person name="Kwong W.K."/>
            <person name="Powell J.E."/>
            <person name="Whiteley M."/>
            <person name="Moran N.A."/>
        </authorList>
    </citation>
    <scope>NUCLEOTIDE SEQUENCE [LARGE SCALE GENOMIC DNA]</scope>
    <source>
        <strain evidence="4 5">Ruf1-X</strain>
    </source>
</reference>
<evidence type="ECO:0000313" key="3">
    <source>
        <dbReference type="EMBL" id="PIT49640.1"/>
    </source>
</evidence>
<dbReference type="EMBL" id="MEIP01000005">
    <property type="protein sequence ID" value="PIT49794.1"/>
    <property type="molecule type" value="Genomic_DNA"/>
</dbReference>
<name>A0A2N9XN89_9NEIS</name>
<evidence type="ECO:0008006" key="6">
    <source>
        <dbReference type="Google" id="ProtNLM"/>
    </source>
</evidence>
<feature type="transmembrane region" description="Helical" evidence="1">
    <location>
        <begin position="58"/>
        <end position="83"/>
    </location>
</feature>
<dbReference type="Pfam" id="PF10734">
    <property type="entry name" value="DUF2523"/>
    <property type="match status" value="1"/>
</dbReference>
<dbReference type="Proteomes" id="UP000229970">
    <property type="component" value="Unassembled WGS sequence"/>
</dbReference>
<dbReference type="InterPro" id="IPR019670">
    <property type="entry name" value="DUF2523"/>
</dbReference>
<evidence type="ECO:0000256" key="1">
    <source>
        <dbReference type="SAM" id="Phobius"/>
    </source>
</evidence>
<keyword evidence="1" id="KW-0812">Transmembrane</keyword>
<comment type="caution">
    <text evidence="4">The sequence shown here is derived from an EMBL/GenBank/DDBJ whole genome shotgun (WGS) entry which is preliminary data.</text>
</comment>
<dbReference type="EMBL" id="MEIP01000009">
    <property type="protein sequence ID" value="PIT49564.1"/>
    <property type="molecule type" value="Genomic_DNA"/>
</dbReference>
<dbReference type="AlphaFoldDB" id="A0A2N9XN89"/>